<dbReference type="EC" id="3.1.3.48" evidence="2"/>
<evidence type="ECO:0000256" key="5">
    <source>
        <dbReference type="ARBA" id="ARBA00051722"/>
    </source>
</evidence>
<name>A0A4Y8MU00_9BURK</name>
<dbReference type="SMART" id="SM00226">
    <property type="entry name" value="LMWPc"/>
    <property type="match status" value="1"/>
</dbReference>
<evidence type="ECO:0000313" key="9">
    <source>
        <dbReference type="Proteomes" id="UP000297385"/>
    </source>
</evidence>
<evidence type="ECO:0000256" key="4">
    <source>
        <dbReference type="ARBA" id="ARBA00022912"/>
    </source>
</evidence>
<dbReference type="InterPro" id="IPR036196">
    <property type="entry name" value="Ptyr_pPase_sf"/>
</dbReference>
<feature type="domain" description="Phosphotyrosine protein phosphatase I" evidence="7">
    <location>
        <begin position="3"/>
        <end position="147"/>
    </location>
</feature>
<dbReference type="PRINTS" id="PR00719">
    <property type="entry name" value="LMWPTPASE"/>
</dbReference>
<dbReference type="CDD" id="cd16343">
    <property type="entry name" value="LMWPTP"/>
    <property type="match status" value="1"/>
</dbReference>
<organism evidence="8 9">
    <name type="scientific">Paraburkholderia dipogonis</name>
    <dbReference type="NCBI Taxonomy" id="1211383"/>
    <lineage>
        <taxon>Bacteria</taxon>
        <taxon>Pseudomonadati</taxon>
        <taxon>Pseudomonadota</taxon>
        <taxon>Betaproteobacteria</taxon>
        <taxon>Burkholderiales</taxon>
        <taxon>Burkholderiaceae</taxon>
        <taxon>Paraburkholderia</taxon>
    </lineage>
</organism>
<proteinExistence type="inferred from homology"/>
<evidence type="ECO:0000256" key="1">
    <source>
        <dbReference type="ARBA" id="ARBA00011063"/>
    </source>
</evidence>
<dbReference type="Gene3D" id="3.40.50.2300">
    <property type="match status" value="1"/>
</dbReference>
<protein>
    <recommendedName>
        <fullName evidence="2">protein-tyrosine-phosphatase</fullName>
        <ecNumber evidence="2">3.1.3.48</ecNumber>
    </recommendedName>
</protein>
<accession>A0A4Y8MU00</accession>
<dbReference type="EMBL" id="SNVI01000002">
    <property type="protein sequence ID" value="TFE40904.1"/>
    <property type="molecule type" value="Genomic_DNA"/>
</dbReference>
<comment type="similarity">
    <text evidence="1">Belongs to the low molecular weight phosphotyrosine protein phosphatase family.</text>
</comment>
<dbReference type="RefSeq" id="WP_134463455.1">
    <property type="nucleotide sequence ID" value="NZ_JBHMFL010000069.1"/>
</dbReference>
<gene>
    <name evidence="8" type="ORF">E2553_29805</name>
</gene>
<dbReference type="InterPro" id="IPR023485">
    <property type="entry name" value="Ptyr_pPase"/>
</dbReference>
<dbReference type="InterPro" id="IPR050438">
    <property type="entry name" value="LMW_PTPase"/>
</dbReference>
<dbReference type="PANTHER" id="PTHR11717:SF31">
    <property type="entry name" value="LOW MOLECULAR WEIGHT PROTEIN-TYROSINE-PHOSPHATASE ETP-RELATED"/>
    <property type="match status" value="1"/>
</dbReference>
<evidence type="ECO:0000256" key="6">
    <source>
        <dbReference type="PIRSR" id="PIRSR617867-1"/>
    </source>
</evidence>
<keyword evidence="3" id="KW-0378">Hydrolase</keyword>
<reference evidence="8 9" key="1">
    <citation type="submission" date="2019-03" db="EMBL/GenBank/DDBJ databases">
        <title>Complete Genome Sequence of Paraburkholderia dipogonis ICMP 19430T, a Nitrogen-fixing Symbiont of the South African Invasive Legume Dipogon lignosus in New Zealand.</title>
        <authorList>
            <person name="De Meyer S.E."/>
        </authorList>
    </citation>
    <scope>NUCLEOTIDE SEQUENCE [LARGE SCALE GENOMIC DNA]</scope>
    <source>
        <strain evidence="8 9">ICMP 19430</strain>
    </source>
</reference>
<feature type="active site" evidence="6">
    <location>
        <position position="15"/>
    </location>
</feature>
<comment type="caution">
    <text evidence="8">The sequence shown here is derived from an EMBL/GenBank/DDBJ whole genome shotgun (WGS) entry which is preliminary data.</text>
</comment>
<dbReference type="PANTHER" id="PTHR11717">
    <property type="entry name" value="LOW MOLECULAR WEIGHT PROTEIN TYROSINE PHOSPHATASE"/>
    <property type="match status" value="1"/>
</dbReference>
<feature type="active site" description="Proton donor" evidence="6">
    <location>
        <position position="121"/>
    </location>
</feature>
<evidence type="ECO:0000256" key="2">
    <source>
        <dbReference type="ARBA" id="ARBA00013064"/>
    </source>
</evidence>
<evidence type="ECO:0000259" key="7">
    <source>
        <dbReference type="SMART" id="SM00226"/>
    </source>
</evidence>
<dbReference type="InterPro" id="IPR017867">
    <property type="entry name" value="Tyr_phospatase_low_mol_wt"/>
</dbReference>
<keyword evidence="4" id="KW-0904">Protein phosphatase</keyword>
<dbReference type="SUPFAM" id="SSF52788">
    <property type="entry name" value="Phosphotyrosine protein phosphatases I"/>
    <property type="match status" value="1"/>
</dbReference>
<comment type="catalytic activity">
    <reaction evidence="5">
        <text>O-phospho-L-tyrosyl-[protein] + H2O = L-tyrosyl-[protein] + phosphate</text>
        <dbReference type="Rhea" id="RHEA:10684"/>
        <dbReference type="Rhea" id="RHEA-COMP:10136"/>
        <dbReference type="Rhea" id="RHEA-COMP:20101"/>
        <dbReference type="ChEBI" id="CHEBI:15377"/>
        <dbReference type="ChEBI" id="CHEBI:43474"/>
        <dbReference type="ChEBI" id="CHEBI:46858"/>
        <dbReference type="ChEBI" id="CHEBI:61978"/>
        <dbReference type="EC" id="3.1.3.48"/>
    </reaction>
</comment>
<dbReference type="Pfam" id="PF01451">
    <property type="entry name" value="LMWPc"/>
    <property type="match status" value="1"/>
</dbReference>
<evidence type="ECO:0000256" key="3">
    <source>
        <dbReference type="ARBA" id="ARBA00022801"/>
    </source>
</evidence>
<feature type="active site" description="Nucleophile" evidence="6">
    <location>
        <position position="9"/>
    </location>
</feature>
<dbReference type="Proteomes" id="UP000297385">
    <property type="component" value="Unassembled WGS sequence"/>
</dbReference>
<sequence length="167" mass="18295">MITRVLVVCAGNVCRSPMAAALLARRLRSVAIESAGITALVGHEADPIAVDLMHESGLDIRTHRAKQLVSWMPATSDLVLVMDSFQRRHLEQRFASLRGRIYRLGDLSTTPHSCTGFDIPDPYLKGRESFKESLRLIEASVEGWSARIAHICETTTVPSLSVGISPS</sequence>
<dbReference type="GO" id="GO:0004725">
    <property type="term" value="F:protein tyrosine phosphatase activity"/>
    <property type="evidence" value="ECO:0007669"/>
    <property type="project" value="UniProtKB-EC"/>
</dbReference>
<dbReference type="GeneID" id="97310177"/>
<evidence type="ECO:0000313" key="8">
    <source>
        <dbReference type="EMBL" id="TFE40904.1"/>
    </source>
</evidence>
<dbReference type="AlphaFoldDB" id="A0A4Y8MU00"/>